<evidence type="ECO:0000259" key="4">
    <source>
        <dbReference type="Pfam" id="PF22570"/>
    </source>
</evidence>
<reference evidence="6" key="1">
    <citation type="submission" date="2015-10" db="EMBL/GenBank/DDBJ databases">
        <title>Genome of Paenibacillus bovis sp. nov.</title>
        <authorList>
            <person name="Wu Z."/>
            <person name="Gao C."/>
            <person name="Liu Z."/>
            <person name="Zheng H."/>
        </authorList>
    </citation>
    <scope>NUCLEOTIDE SEQUENCE [LARGE SCALE GENOMIC DNA]</scope>
    <source>
        <strain evidence="6">BD3526</strain>
    </source>
</reference>
<sequence>MNRYMFRKTFWGLSLIGVGMVFLLNRMNMIEWGISDVLFLLWPLILLEMGLNELLFKCKKDIGGWIMTILGGYFLGRNLGWFDYSIGDMIRLLLPVILVVAGVNILFGKKERRRRRQGMDHTPEAPEPPTYDAPPPPPVPSALDDLFNEKLGQQTPPEPKIGQEFGQPYQEPSEQAYRNDPAFQEKEPHAPHTPPRHPYYDYPSSGNWKQDKQQFKRQLKEHIRQQKNGGCQNKQWHREQWKQYYKGRGYGSAYRHAEQRSGFIGDVHIGKEYFELKPLNISHFIGDTMLDLTRAQISYGITPITISAFIGDVKVFIPSGVDVAFKAEGNSFIGDMNILSDTKEGFMGHINSETADFDSVGKRVEITVSVFIGDIAISRVG</sequence>
<dbReference type="InterPro" id="IPR024425">
    <property type="entry name" value="LiaF-like_C"/>
</dbReference>
<protein>
    <recommendedName>
        <fullName evidence="7">Cell wall-active antibiotics response protein</fullName>
    </recommendedName>
</protein>
<dbReference type="KEGG" id="pbv:AR543_09385"/>
<dbReference type="NCBIfam" id="NF040535">
    <property type="entry name" value="LiaF_C_term"/>
    <property type="match status" value="1"/>
</dbReference>
<dbReference type="Proteomes" id="UP000078148">
    <property type="component" value="Chromosome"/>
</dbReference>
<keyword evidence="6" id="KW-1185">Reference proteome</keyword>
<keyword evidence="2" id="KW-0472">Membrane</keyword>
<evidence type="ECO:0000313" key="5">
    <source>
        <dbReference type="EMBL" id="ANF96188.1"/>
    </source>
</evidence>
<proteinExistence type="predicted"/>
<organism evidence="5 6">
    <name type="scientific">Paenibacillus bovis</name>
    <dbReference type="NCBI Taxonomy" id="1616788"/>
    <lineage>
        <taxon>Bacteria</taxon>
        <taxon>Bacillati</taxon>
        <taxon>Bacillota</taxon>
        <taxon>Bacilli</taxon>
        <taxon>Bacillales</taxon>
        <taxon>Paenibacillaceae</taxon>
        <taxon>Paenibacillus</taxon>
    </lineage>
</organism>
<evidence type="ECO:0008006" key="7">
    <source>
        <dbReference type="Google" id="ProtNLM"/>
    </source>
</evidence>
<dbReference type="Pfam" id="PF09922">
    <property type="entry name" value="LiaF-like_C"/>
    <property type="match status" value="1"/>
</dbReference>
<feature type="transmembrane region" description="Helical" evidence="2">
    <location>
        <begin position="62"/>
        <end position="82"/>
    </location>
</feature>
<keyword evidence="2" id="KW-1133">Transmembrane helix</keyword>
<evidence type="ECO:0000256" key="2">
    <source>
        <dbReference type="SAM" id="Phobius"/>
    </source>
</evidence>
<evidence type="ECO:0000259" key="3">
    <source>
        <dbReference type="Pfam" id="PF09922"/>
    </source>
</evidence>
<feature type="domain" description="Cell wall-active antibiotics response LiaF-like C-terminal" evidence="3">
    <location>
        <begin position="263"/>
        <end position="377"/>
    </location>
</feature>
<dbReference type="InterPro" id="IPR047793">
    <property type="entry name" value="LiaF_C"/>
</dbReference>
<gene>
    <name evidence="5" type="ORF">AR543_09385</name>
</gene>
<dbReference type="OrthoDB" id="2351415at2"/>
<feature type="compositionally biased region" description="Pro residues" evidence="1">
    <location>
        <begin position="125"/>
        <end position="140"/>
    </location>
</feature>
<dbReference type="AlphaFoldDB" id="A0A172ZEZ3"/>
<feature type="transmembrane region" description="Helical" evidence="2">
    <location>
        <begin position="9"/>
        <end position="25"/>
    </location>
</feature>
<feature type="domain" description="LiaF transmembrane" evidence="4">
    <location>
        <begin position="10"/>
        <end position="112"/>
    </location>
</feature>
<feature type="transmembrane region" description="Helical" evidence="2">
    <location>
        <begin position="88"/>
        <end position="107"/>
    </location>
</feature>
<keyword evidence="2" id="KW-0812">Transmembrane</keyword>
<dbReference type="STRING" id="1616788.AR543_09385"/>
<name>A0A172ZEZ3_9BACL</name>
<feature type="transmembrane region" description="Helical" evidence="2">
    <location>
        <begin position="37"/>
        <end position="55"/>
    </location>
</feature>
<reference evidence="5 6" key="2">
    <citation type="journal article" date="2016" name="Int. J. Syst. Evol. Microbiol.">
        <title>Paenibacillus bovis sp. nov., isolated from raw yak (Bos grunniens) milk.</title>
        <authorList>
            <person name="Gao C."/>
            <person name="Han J."/>
            <person name="Liu Z."/>
            <person name="Xu X."/>
            <person name="Hang F."/>
            <person name="Wu Z."/>
        </authorList>
    </citation>
    <scope>NUCLEOTIDE SEQUENCE [LARGE SCALE GENOMIC DNA]</scope>
    <source>
        <strain evidence="5 6">BD3526</strain>
    </source>
</reference>
<feature type="region of interest" description="Disordered" evidence="1">
    <location>
        <begin position="114"/>
        <end position="217"/>
    </location>
</feature>
<dbReference type="Pfam" id="PF22570">
    <property type="entry name" value="LiaF-TM"/>
    <property type="match status" value="1"/>
</dbReference>
<dbReference type="EMBL" id="CP013023">
    <property type="protein sequence ID" value="ANF96188.1"/>
    <property type="molecule type" value="Genomic_DNA"/>
</dbReference>
<dbReference type="InterPro" id="IPR054331">
    <property type="entry name" value="LiaF_TM"/>
</dbReference>
<dbReference type="RefSeq" id="WP_060533820.1">
    <property type="nucleotide sequence ID" value="NZ_CP013023.1"/>
</dbReference>
<evidence type="ECO:0000313" key="6">
    <source>
        <dbReference type="Proteomes" id="UP000078148"/>
    </source>
</evidence>
<accession>A0A172ZEZ3</accession>
<evidence type="ECO:0000256" key="1">
    <source>
        <dbReference type="SAM" id="MobiDB-lite"/>
    </source>
</evidence>